<feature type="region of interest" description="Disordered" evidence="1">
    <location>
        <begin position="471"/>
        <end position="491"/>
    </location>
</feature>
<gene>
    <name evidence="2" type="ORF">METZ01_LOCUS185286</name>
</gene>
<dbReference type="InterPro" id="IPR011055">
    <property type="entry name" value="Dup_hybrid_motif"/>
</dbReference>
<name>A0A382D343_9ZZZZ</name>
<dbReference type="EMBL" id="UINC01037239">
    <property type="protein sequence ID" value="SVB32432.1"/>
    <property type="molecule type" value="Genomic_DNA"/>
</dbReference>
<feature type="non-terminal residue" evidence="2">
    <location>
        <position position="491"/>
    </location>
</feature>
<dbReference type="AlphaFoldDB" id="A0A382D343"/>
<protein>
    <submittedName>
        <fullName evidence="2">Uncharacterized protein</fullName>
    </submittedName>
</protein>
<sequence length="491" mass="53372">MGKYWEFVIADELIGPEAKISLEECSGSGCQLAETSVDTSMIDSSDTADSSSGLSVECTLDVQEHQISCQAFGHQEGSQLSWTSTASHANGMGKYWEFVIADELIGPEAKISLEECSGSGCQLAETSVDTSMIPPYDPTAQLGCLARCTVSVLAESLDLILPFETGGDYDPTTRSFGPLTFAGRVPVEPFGGGGDDHWTVPGQKAAEIFFNFVPGTIVIAPTAGRIETQKQDPYWEDPLGVYTHDWGLLLYTDTEAELFIDLDHLVDLQVKNGQRVEQGDPIGRATPARLMSGNDEPFDFFEFGVKGSRYKWPGPREFGPQAYCPEYFLSPEDRQFLQEVLTQMEVEGFPSGPTACLVDEFADDHTEDGRSSWETSSEPEELSAPCSLNKIYRQISCNAVGTIEGSQLKWGSNVFGENDGPGYSFKLKDQWQLVPEVVVTLTECEGSVCETVQTPIDTSMLATAIAPATTTAPTTTVPPTTTTIDPWGTRI</sequence>
<feature type="compositionally biased region" description="Low complexity" evidence="1">
    <location>
        <begin position="471"/>
        <end position="483"/>
    </location>
</feature>
<dbReference type="Gene3D" id="2.70.70.10">
    <property type="entry name" value="Glucose Permease (Domain IIA)"/>
    <property type="match status" value="1"/>
</dbReference>
<organism evidence="2">
    <name type="scientific">marine metagenome</name>
    <dbReference type="NCBI Taxonomy" id="408172"/>
    <lineage>
        <taxon>unclassified sequences</taxon>
        <taxon>metagenomes</taxon>
        <taxon>ecological metagenomes</taxon>
    </lineage>
</organism>
<reference evidence="2" key="1">
    <citation type="submission" date="2018-05" db="EMBL/GenBank/DDBJ databases">
        <authorList>
            <person name="Lanie J.A."/>
            <person name="Ng W.-L."/>
            <person name="Kazmierczak K.M."/>
            <person name="Andrzejewski T.M."/>
            <person name="Davidsen T.M."/>
            <person name="Wayne K.J."/>
            <person name="Tettelin H."/>
            <person name="Glass J.I."/>
            <person name="Rusch D."/>
            <person name="Podicherti R."/>
            <person name="Tsui H.-C.T."/>
            <person name="Winkler M.E."/>
        </authorList>
    </citation>
    <scope>NUCLEOTIDE SEQUENCE</scope>
</reference>
<evidence type="ECO:0000313" key="2">
    <source>
        <dbReference type="EMBL" id="SVB32432.1"/>
    </source>
</evidence>
<evidence type="ECO:0000256" key="1">
    <source>
        <dbReference type="SAM" id="MobiDB-lite"/>
    </source>
</evidence>
<proteinExistence type="predicted"/>
<accession>A0A382D343</accession>